<dbReference type="Pfam" id="PF06032">
    <property type="entry name" value="S-Me-THD_N"/>
    <property type="match status" value="1"/>
</dbReference>
<evidence type="ECO:0000313" key="3">
    <source>
        <dbReference type="EMBL" id="NYD29108.1"/>
    </source>
</evidence>
<dbReference type="EMBL" id="JACCBF010000001">
    <property type="protein sequence ID" value="NYD29108.1"/>
    <property type="molecule type" value="Genomic_DNA"/>
</dbReference>
<evidence type="ECO:0000259" key="2">
    <source>
        <dbReference type="Pfam" id="PF20906"/>
    </source>
</evidence>
<gene>
    <name evidence="3" type="ORF">BJ958_000654</name>
</gene>
<organism evidence="3 4">
    <name type="scientific">Nocardioides kongjuensis</name>
    <dbReference type="NCBI Taxonomy" id="349522"/>
    <lineage>
        <taxon>Bacteria</taxon>
        <taxon>Bacillati</taxon>
        <taxon>Actinomycetota</taxon>
        <taxon>Actinomycetes</taxon>
        <taxon>Propionibacteriales</taxon>
        <taxon>Nocardioidaceae</taxon>
        <taxon>Nocardioides</taxon>
    </lineage>
</organism>
<dbReference type="Proteomes" id="UP000582231">
    <property type="component" value="Unassembled WGS sequence"/>
</dbReference>
<dbReference type="InterPro" id="IPR024071">
    <property type="entry name" value="S-Me-THD_C_sf"/>
</dbReference>
<dbReference type="Pfam" id="PF20906">
    <property type="entry name" value="S-Me-THD_C"/>
    <property type="match status" value="1"/>
</dbReference>
<feature type="domain" description="S-Me-THD N-terminal" evidence="1">
    <location>
        <begin position="8"/>
        <end position="163"/>
    </location>
</feature>
<keyword evidence="4" id="KW-1185">Reference proteome</keyword>
<protein>
    <recommendedName>
        <fullName evidence="5">DUF917 domain-containing protein</fullName>
    </recommendedName>
</protein>
<accession>A0A852RED8</accession>
<feature type="domain" description="S-Me-THD-like C-terminal" evidence="2">
    <location>
        <begin position="166"/>
        <end position="354"/>
    </location>
</feature>
<proteinExistence type="predicted"/>
<evidence type="ECO:0000313" key="4">
    <source>
        <dbReference type="Proteomes" id="UP000582231"/>
    </source>
</evidence>
<dbReference type="InterPro" id="IPR048350">
    <property type="entry name" value="S-Me-THD-like_C"/>
</dbReference>
<sequence>MRIIDEAALDDITLGSTILGSGGGGDPYVGMLLARDAIRRFGPVSLVDIEEVPDDANVVFIAGIGAPGVLIEKLPRAAEYERVLDELERFTGVTYDYVCPIEAGGLNAVTPFATAAARNLPVIDADGMGRAFPHLEMVTPTLYGGSATPMVMIDEHGNTMFLESATNSWAEAYSRAAVLASGANAASALYPMSGRQAKEWLVRGALSMAQDIGRTIREARDAHVSPVHAVLEKQGGVLLFTGKVEEVDRRNERGWTIGTAHLSGVDADSGHTMTIHFQNENLAAKRDGEVVASSPDLIMAMEIDTGEPIPAEEIRYGYRVAVIGLPADPHWRTEAGIELSGPRRFGYDIDYRPVEDAVTVG</sequence>
<dbReference type="RefSeq" id="WP_179725506.1">
    <property type="nucleotide sequence ID" value="NZ_BAABEF010000001.1"/>
</dbReference>
<dbReference type="InterPro" id="IPR027479">
    <property type="entry name" value="S-Me-THD_N_sf"/>
</dbReference>
<comment type="caution">
    <text evidence="3">The sequence shown here is derived from an EMBL/GenBank/DDBJ whole genome shotgun (WGS) entry which is preliminary data.</text>
</comment>
<dbReference type="Gene3D" id="2.40.390.10">
    <property type="entry name" value="CV3147-like"/>
    <property type="match status" value="1"/>
</dbReference>
<dbReference type="AlphaFoldDB" id="A0A852RED8"/>
<reference evidence="3 4" key="1">
    <citation type="submission" date="2020-07" db="EMBL/GenBank/DDBJ databases">
        <title>Sequencing the genomes of 1000 actinobacteria strains.</title>
        <authorList>
            <person name="Klenk H.-P."/>
        </authorList>
    </citation>
    <scope>NUCLEOTIDE SEQUENCE [LARGE SCALE GENOMIC DNA]</scope>
    <source>
        <strain evidence="3 4">DSM 19082</strain>
    </source>
</reference>
<evidence type="ECO:0008006" key="5">
    <source>
        <dbReference type="Google" id="ProtNLM"/>
    </source>
</evidence>
<dbReference type="SUPFAM" id="SSF160991">
    <property type="entry name" value="CV3147-like"/>
    <property type="match status" value="1"/>
</dbReference>
<dbReference type="Gene3D" id="3.40.1610.10">
    <property type="entry name" value="CV3147-like domain"/>
    <property type="match status" value="1"/>
</dbReference>
<dbReference type="InterPro" id="IPR010318">
    <property type="entry name" value="S-Me-THD_N"/>
</dbReference>
<name>A0A852RED8_9ACTN</name>
<evidence type="ECO:0000259" key="1">
    <source>
        <dbReference type="Pfam" id="PF06032"/>
    </source>
</evidence>